<dbReference type="EMBL" id="BK016260">
    <property type="protein sequence ID" value="DAG05508.1"/>
    <property type="molecule type" value="Genomic_DNA"/>
</dbReference>
<sequence length="107" mass="12145">MNLQNGTYIKGEIRGVKTREVVKRDTGEHFQFYYVVVEDDPVRDKKDIQLSRDAVNAGLYGKLQGLVGRVALIPAYVNSKNNYLSWHYSGVDLPMLTDRPQAQEKAS</sequence>
<proteinExistence type="predicted"/>
<evidence type="ECO:0000313" key="1">
    <source>
        <dbReference type="EMBL" id="DAG05508.1"/>
    </source>
</evidence>
<protein>
    <submittedName>
        <fullName evidence="1">Putative Gamma DNA binding protein G5P</fullName>
    </submittedName>
</protein>
<organism evidence="1">
    <name type="scientific">Inoviridae sp. ct0MH15</name>
    <dbReference type="NCBI Taxonomy" id="2825775"/>
    <lineage>
        <taxon>Viruses</taxon>
        <taxon>Monodnaviria</taxon>
        <taxon>Loebvirae</taxon>
        <taxon>Hofneiviricota</taxon>
        <taxon>Faserviricetes</taxon>
        <taxon>Tubulavirales</taxon>
        <taxon>Inoviridae</taxon>
    </lineage>
</organism>
<name>A0A8S5VFK7_9VIRU</name>
<accession>A0A8S5VFK7</accession>
<reference evidence="1" key="1">
    <citation type="journal article" date="2021" name="Proc. Natl. Acad. Sci. U.S.A.">
        <title>A Catalog of Tens of Thousands of Viruses from Human Metagenomes Reveals Hidden Associations with Chronic Diseases.</title>
        <authorList>
            <person name="Tisza M.J."/>
            <person name="Buck C.B."/>
        </authorList>
    </citation>
    <scope>NUCLEOTIDE SEQUENCE</scope>
    <source>
        <strain evidence="1">Ct0MH15</strain>
    </source>
</reference>